<dbReference type="WBParaSite" id="TTAC_0000537501-mRNA-1">
    <property type="protein sequence ID" value="TTAC_0000537501-mRNA-1"/>
    <property type="gene ID" value="TTAC_0000537501"/>
</dbReference>
<reference evidence="1" key="1">
    <citation type="submission" date="2017-02" db="UniProtKB">
        <authorList>
            <consortium name="WormBaseParasite"/>
        </authorList>
    </citation>
    <scope>IDENTIFICATION</scope>
</reference>
<dbReference type="AlphaFoldDB" id="A0A0R3WX85"/>
<protein>
    <submittedName>
        <fullName evidence="1">START domain-containing protein</fullName>
    </submittedName>
</protein>
<accession>A0A0R3WX85</accession>
<evidence type="ECO:0000313" key="1">
    <source>
        <dbReference type="WBParaSite" id="TTAC_0000537501-mRNA-1"/>
    </source>
</evidence>
<organism evidence="1">
    <name type="scientific">Hydatigena taeniaeformis</name>
    <name type="common">Feline tapeworm</name>
    <name type="synonym">Taenia taeniaeformis</name>
    <dbReference type="NCBI Taxonomy" id="6205"/>
    <lineage>
        <taxon>Eukaryota</taxon>
        <taxon>Metazoa</taxon>
        <taxon>Spiralia</taxon>
        <taxon>Lophotrochozoa</taxon>
        <taxon>Platyhelminthes</taxon>
        <taxon>Cestoda</taxon>
        <taxon>Eucestoda</taxon>
        <taxon>Cyclophyllidea</taxon>
        <taxon>Taeniidae</taxon>
        <taxon>Hydatigera</taxon>
    </lineage>
</organism>
<sequence>LQTAPSRLSCGTDCNEEPFEVQCIPTADVVNQWENLNIIKQQGWVLARTFLVEKVMNDPDLARYFSFDPVKPVSS</sequence>
<proteinExistence type="predicted"/>
<dbReference type="STRING" id="6205.A0A0R3WX85"/>
<name>A0A0R3WX85_HYDTA</name>